<evidence type="ECO:0000256" key="1">
    <source>
        <dbReference type="SAM" id="Phobius"/>
    </source>
</evidence>
<feature type="transmembrane region" description="Helical" evidence="1">
    <location>
        <begin position="71"/>
        <end position="90"/>
    </location>
</feature>
<keyword evidence="3" id="KW-1185">Reference proteome</keyword>
<keyword evidence="1" id="KW-1133">Transmembrane helix</keyword>
<dbReference type="OrthoDB" id="86131at2157"/>
<dbReference type="PANTHER" id="PTHR35864:SF1">
    <property type="entry name" value="ZINC METALLOPROTEASE YWHC-RELATED"/>
    <property type="match status" value="1"/>
</dbReference>
<dbReference type="EMBL" id="MZGS01000029">
    <property type="protein sequence ID" value="PWB84925.1"/>
    <property type="molecule type" value="Genomic_DNA"/>
</dbReference>
<keyword evidence="1" id="KW-0472">Membrane</keyword>
<dbReference type="InterPro" id="IPR052348">
    <property type="entry name" value="Metallopeptidase_M50B"/>
</dbReference>
<feature type="transmembrane region" description="Helical" evidence="1">
    <location>
        <begin position="110"/>
        <end position="132"/>
    </location>
</feature>
<dbReference type="PANTHER" id="PTHR35864">
    <property type="entry name" value="ZINC METALLOPROTEASE MJ0611-RELATED"/>
    <property type="match status" value="1"/>
</dbReference>
<dbReference type="Proteomes" id="UP000251717">
    <property type="component" value="Unassembled WGS sequence"/>
</dbReference>
<feature type="transmembrane region" description="Helical" evidence="1">
    <location>
        <begin position="144"/>
        <end position="162"/>
    </location>
</feature>
<dbReference type="RefSeq" id="WP_116592950.1">
    <property type="nucleotide sequence ID" value="NZ_MZGS01000029.1"/>
</dbReference>
<dbReference type="AlphaFoldDB" id="A0A315XL03"/>
<keyword evidence="1" id="KW-0812">Transmembrane</keyword>
<proteinExistence type="predicted"/>
<name>A0A315XL03_9EURY</name>
<organism evidence="2 3">
    <name type="scientific">Methanobrevibacter thaueri</name>
    <dbReference type="NCBI Taxonomy" id="190975"/>
    <lineage>
        <taxon>Archaea</taxon>
        <taxon>Methanobacteriati</taxon>
        <taxon>Methanobacteriota</taxon>
        <taxon>Methanomada group</taxon>
        <taxon>Methanobacteria</taxon>
        <taxon>Methanobacteriales</taxon>
        <taxon>Methanobacteriaceae</taxon>
        <taxon>Methanobrevibacter</taxon>
    </lineage>
</organism>
<feature type="transmembrane region" description="Helical" evidence="1">
    <location>
        <begin position="33"/>
        <end position="51"/>
    </location>
</feature>
<sequence>MKFTKNEVRDLIIAFIVLSVAFAISSVRLDVHQFVSILPIVMVGVALGSIVHELGQKYIAAKYGYEAEFKAWPLGLLISLASSFIGIVFAMPGSVFTNDDNMDDEINGRIAIAGPMANMALAILFIVIAALIFPLKAYSNVFTLIYLICTVGFSVNSFLATFNLFPLYTLDGTKIMKWDPKIWIIIFAISGIMLLSSITIGAEKMVQFIIMRS</sequence>
<gene>
    <name evidence="2" type="ORF">MBBTH_20690</name>
</gene>
<comment type="caution">
    <text evidence="2">The sequence shown here is derived from an EMBL/GenBank/DDBJ whole genome shotgun (WGS) entry which is preliminary data.</text>
</comment>
<protein>
    <submittedName>
        <fullName evidence="2">Peptidase family M50</fullName>
    </submittedName>
</protein>
<evidence type="ECO:0000313" key="3">
    <source>
        <dbReference type="Proteomes" id="UP000251717"/>
    </source>
</evidence>
<accession>A0A315XL03</accession>
<evidence type="ECO:0000313" key="2">
    <source>
        <dbReference type="EMBL" id="PWB84925.1"/>
    </source>
</evidence>
<feature type="transmembrane region" description="Helical" evidence="1">
    <location>
        <begin position="182"/>
        <end position="202"/>
    </location>
</feature>
<reference evidence="2 3" key="1">
    <citation type="submission" date="2017-03" db="EMBL/GenBank/DDBJ databases">
        <title>Genome sequence of Methanobrevibacter thaueri.</title>
        <authorList>
            <person name="Poehlein A."/>
            <person name="Seedorf H."/>
            <person name="Daniel R."/>
        </authorList>
    </citation>
    <scope>NUCLEOTIDE SEQUENCE [LARGE SCALE GENOMIC DNA]</scope>
    <source>
        <strain evidence="2 3">DSM 11995</strain>
    </source>
</reference>